<dbReference type="RefSeq" id="WP_052673684.1">
    <property type="nucleotide sequence ID" value="NZ_LN681225.1"/>
</dbReference>
<feature type="chain" id="PRO_5002057696" evidence="2">
    <location>
        <begin position="27"/>
        <end position="698"/>
    </location>
</feature>
<protein>
    <submittedName>
        <fullName evidence="3">Putative proline-rich exported protein</fullName>
    </submittedName>
</protein>
<feature type="region of interest" description="Disordered" evidence="1">
    <location>
        <begin position="456"/>
        <end position="698"/>
    </location>
</feature>
<evidence type="ECO:0000256" key="2">
    <source>
        <dbReference type="SAM" id="SignalP"/>
    </source>
</evidence>
<gene>
    <name evidence="3" type="ORF">LHA_2287</name>
</gene>
<feature type="signal peptide" evidence="2">
    <location>
        <begin position="1"/>
        <end position="26"/>
    </location>
</feature>
<organism evidence="3 4">
    <name type="scientific">Legionella hackeliae</name>
    <dbReference type="NCBI Taxonomy" id="449"/>
    <lineage>
        <taxon>Bacteria</taxon>
        <taxon>Pseudomonadati</taxon>
        <taxon>Pseudomonadota</taxon>
        <taxon>Gammaproteobacteria</taxon>
        <taxon>Legionellales</taxon>
        <taxon>Legionellaceae</taxon>
        <taxon>Legionella</taxon>
    </lineage>
</organism>
<feature type="compositionally biased region" description="Low complexity" evidence="1">
    <location>
        <begin position="629"/>
        <end position="654"/>
    </location>
</feature>
<dbReference type="STRING" id="449.LHA_2287"/>
<dbReference type="InterPro" id="IPR046535">
    <property type="entry name" value="DUF6600"/>
</dbReference>
<dbReference type="OrthoDB" id="5485224at2"/>
<dbReference type="PANTHER" id="PTHR38731">
    <property type="entry name" value="LIPL45-RELATED LIPOPROTEIN-RELATED"/>
    <property type="match status" value="1"/>
</dbReference>
<evidence type="ECO:0000256" key="1">
    <source>
        <dbReference type="SAM" id="MobiDB-lite"/>
    </source>
</evidence>
<dbReference type="HOGENOM" id="CLU_014821_0_0_6"/>
<evidence type="ECO:0000313" key="4">
    <source>
        <dbReference type="Proteomes" id="UP000032803"/>
    </source>
</evidence>
<feature type="compositionally biased region" description="Low complexity" evidence="1">
    <location>
        <begin position="485"/>
        <end position="502"/>
    </location>
</feature>
<dbReference type="KEGG" id="lha:LHA_2287"/>
<evidence type="ECO:0000313" key="3">
    <source>
        <dbReference type="EMBL" id="CEK11307.1"/>
    </source>
</evidence>
<dbReference type="Pfam" id="PF20245">
    <property type="entry name" value="DUF6600"/>
    <property type="match status" value="1"/>
</dbReference>
<feature type="region of interest" description="Disordered" evidence="1">
    <location>
        <begin position="419"/>
        <end position="444"/>
    </location>
</feature>
<name>A0A0A8UW42_LEGHA</name>
<sequence>MKALVQQFKILVLLFICSFLATSIFAASNTFPTVARLSYMKGVVSFSPAGINKWIKVSLNRPLVIGDRLWSDIDGLVELQLGAAVIRLGNQTSLKISNLNNTIAQFQQTNGKLALSIRSENRDRRYEIDTPNLAFTTTKSGYYRIDVDSKKGITVVTVLKGRGDIYGKNASFKIKEGETCRFTGNDLKGHQCSAVGPIDDFDRFNQERDRRSVKSVVKYVSPEMIGYEDLEHYGTWKVNKTYGRVWVPHVTVSNWAPYRMGHWVWLNRWGWTWIDDQPWGFAPFHYGRWLRWQNQWTWVPGPRHIEPVYAPALVVFVGGRQFNLQVNGSRGIAWFPLAPGEVYIPPYQVNRNYFVQINISNTVINQTYINQVFNAPKINIVYQNINVPNGITAVPTAAFVQSAPVNTAVVQISPKALSNAPKSPVATVVPGPASVQGGHDSTNVAPSKEIVSEQAITKNEPPPAPVPFTQEQPLLENNPGKPLTNEQSEQLSQPSQEQQNPEAKQTPDVQQNPEVQQAPDVQQNPEVQQAPDVQQNPEVQQAPDVQQNPEVQQAPDVQQNPEVQQAPDVQQNPEVQQAPDVQQNPEVQQAPDVQQNPEVQQAPDVQQNPEVQQAPDVQQNPEVQQAPDVQQNPEVQQAPEVQQNPNVQQTPQLQEAPPVQPAPEMQQTPHLQQAPELQKAPQVQSTPEIQQNATPPPQ</sequence>
<keyword evidence="2" id="KW-0732">Signal</keyword>
<keyword evidence="4" id="KW-1185">Reference proteome</keyword>
<proteinExistence type="predicted"/>
<reference evidence="4" key="1">
    <citation type="submission" date="2014-09" db="EMBL/GenBank/DDBJ databases">
        <authorList>
            <person name="Gomez-Valero L."/>
        </authorList>
    </citation>
    <scope>NUCLEOTIDE SEQUENCE [LARGE SCALE GENOMIC DNA]</scope>
    <source>
        <strain evidence="4">ATCC35250</strain>
    </source>
</reference>
<feature type="compositionally biased region" description="Polar residues" evidence="1">
    <location>
        <begin position="681"/>
        <end position="698"/>
    </location>
</feature>
<dbReference type="Proteomes" id="UP000032803">
    <property type="component" value="Chromosome I"/>
</dbReference>
<accession>A0A0A8UW42</accession>
<feature type="compositionally biased region" description="Polar residues" evidence="1">
    <location>
        <begin position="507"/>
        <end position="623"/>
    </location>
</feature>
<dbReference type="AlphaFoldDB" id="A0A0A8UW42"/>
<dbReference type="EMBL" id="LN681225">
    <property type="protein sequence ID" value="CEK11307.1"/>
    <property type="molecule type" value="Genomic_DNA"/>
</dbReference>